<dbReference type="AlphaFoldDB" id="A0A6N7EJB5"/>
<dbReference type="GO" id="GO:0009073">
    <property type="term" value="P:aromatic amino acid family biosynthetic process"/>
    <property type="evidence" value="ECO:0007669"/>
    <property type="project" value="UniProtKB-KW"/>
</dbReference>
<dbReference type="UniPathway" id="UPA00053">
    <property type="reaction ID" value="UER00089"/>
</dbReference>
<comment type="subunit">
    <text evidence="8">Monomer.</text>
</comment>
<keyword evidence="11" id="KW-1185">Reference proteome</keyword>
<dbReference type="Gene3D" id="3.65.10.10">
    <property type="entry name" value="Enolpyruvate transferase domain"/>
    <property type="match status" value="2"/>
</dbReference>
<dbReference type="CDD" id="cd01556">
    <property type="entry name" value="EPSP_synthase"/>
    <property type="match status" value="1"/>
</dbReference>
<dbReference type="PIRSF" id="PIRSF000505">
    <property type="entry name" value="EPSPS"/>
    <property type="match status" value="1"/>
</dbReference>
<feature type="binding site" evidence="8">
    <location>
        <position position="32"/>
    </location>
    <ligand>
        <name>3-phosphoshikimate</name>
        <dbReference type="ChEBI" id="CHEBI:145989"/>
    </ligand>
</feature>
<feature type="binding site" evidence="8">
    <location>
        <position position="27"/>
    </location>
    <ligand>
        <name>3-phosphoshikimate</name>
        <dbReference type="ChEBI" id="CHEBI:145989"/>
    </ligand>
</feature>
<comment type="caution">
    <text evidence="10">The sequence shown here is derived from an EMBL/GenBank/DDBJ whole genome shotgun (WGS) entry which is preliminary data.</text>
</comment>
<accession>A0A6N7EJB5</accession>
<feature type="binding site" evidence="8">
    <location>
        <position position="176"/>
    </location>
    <ligand>
        <name>3-phosphoshikimate</name>
        <dbReference type="ChEBI" id="CHEBI:145989"/>
    </ligand>
</feature>
<dbReference type="PANTHER" id="PTHR21090:SF5">
    <property type="entry name" value="PENTAFUNCTIONAL AROM POLYPEPTIDE"/>
    <property type="match status" value="1"/>
</dbReference>
<evidence type="ECO:0000259" key="9">
    <source>
        <dbReference type="Pfam" id="PF00275"/>
    </source>
</evidence>
<dbReference type="GO" id="GO:0009423">
    <property type="term" value="P:chorismate biosynthetic process"/>
    <property type="evidence" value="ECO:0007669"/>
    <property type="project" value="UniProtKB-UniRule"/>
</dbReference>
<feature type="binding site" evidence="8">
    <location>
        <position position="98"/>
    </location>
    <ligand>
        <name>phosphoenolpyruvate</name>
        <dbReference type="ChEBI" id="CHEBI:58702"/>
    </ligand>
</feature>
<feature type="binding site" evidence="8">
    <location>
        <position position="336"/>
    </location>
    <ligand>
        <name>3-phosphoshikimate</name>
        <dbReference type="ChEBI" id="CHEBI:145989"/>
    </ligand>
</feature>
<dbReference type="Pfam" id="PF00275">
    <property type="entry name" value="EPSP_synthase"/>
    <property type="match status" value="1"/>
</dbReference>
<proteinExistence type="inferred from homology"/>
<feature type="binding site" evidence="8">
    <location>
        <position position="178"/>
    </location>
    <ligand>
        <name>3-phosphoshikimate</name>
        <dbReference type="ChEBI" id="CHEBI:145989"/>
    </ligand>
</feature>
<evidence type="ECO:0000256" key="8">
    <source>
        <dbReference type="HAMAP-Rule" id="MF_00210"/>
    </source>
</evidence>
<organism evidence="10 11">
    <name type="scientific">Georgenia subflava</name>
    <dbReference type="NCBI Taxonomy" id="1622177"/>
    <lineage>
        <taxon>Bacteria</taxon>
        <taxon>Bacillati</taxon>
        <taxon>Actinomycetota</taxon>
        <taxon>Actinomycetes</taxon>
        <taxon>Micrococcales</taxon>
        <taxon>Bogoriellaceae</taxon>
        <taxon>Georgenia</taxon>
    </lineage>
</organism>
<feature type="active site" description="Proton acceptor" evidence="8">
    <location>
        <position position="336"/>
    </location>
</feature>
<dbReference type="FunFam" id="3.65.10.10:FF:000010">
    <property type="entry name" value="3-phosphoshikimate 1-carboxyvinyltransferase"/>
    <property type="match status" value="1"/>
</dbReference>
<feature type="binding site" evidence="8">
    <location>
        <position position="28"/>
    </location>
    <ligand>
        <name>3-phosphoshikimate</name>
        <dbReference type="ChEBI" id="CHEBI:145989"/>
    </ligand>
</feature>
<feature type="binding site" evidence="8">
    <location>
        <position position="205"/>
    </location>
    <ligand>
        <name>3-phosphoshikimate</name>
        <dbReference type="ChEBI" id="CHEBI:145989"/>
    </ligand>
</feature>
<feature type="binding site" evidence="8">
    <location>
        <position position="363"/>
    </location>
    <ligand>
        <name>3-phosphoshikimate</name>
        <dbReference type="ChEBI" id="CHEBI:145989"/>
    </ligand>
</feature>
<dbReference type="HAMAP" id="MF_00210">
    <property type="entry name" value="EPSP_synth"/>
    <property type="match status" value="1"/>
</dbReference>
<feature type="binding site" evidence="8">
    <location>
        <position position="27"/>
    </location>
    <ligand>
        <name>phosphoenolpyruvate</name>
        <dbReference type="ChEBI" id="CHEBI:58702"/>
    </ligand>
</feature>
<dbReference type="PROSITE" id="PS00885">
    <property type="entry name" value="EPSP_SYNTHASE_2"/>
    <property type="match status" value="1"/>
</dbReference>
<evidence type="ECO:0000256" key="5">
    <source>
        <dbReference type="ARBA" id="ARBA00022679"/>
    </source>
</evidence>
<dbReference type="InterPro" id="IPR013792">
    <property type="entry name" value="RNA3'P_cycl/enolpyr_Trfase_a/b"/>
</dbReference>
<evidence type="ECO:0000313" key="10">
    <source>
        <dbReference type="EMBL" id="MPV38482.1"/>
    </source>
</evidence>
<dbReference type="FunFam" id="3.65.10.10:FF:000011">
    <property type="entry name" value="3-phosphoshikimate 1-carboxyvinyltransferase"/>
    <property type="match status" value="1"/>
</dbReference>
<feature type="binding site" evidence="8">
    <location>
        <position position="177"/>
    </location>
    <ligand>
        <name>3-phosphoshikimate</name>
        <dbReference type="ChEBI" id="CHEBI:145989"/>
    </ligand>
</feature>
<dbReference type="EC" id="2.5.1.19" evidence="8"/>
<evidence type="ECO:0000256" key="6">
    <source>
        <dbReference type="ARBA" id="ARBA00023141"/>
    </source>
</evidence>
<feature type="binding site" evidence="8">
    <location>
        <position position="408"/>
    </location>
    <ligand>
        <name>phosphoenolpyruvate</name>
        <dbReference type="ChEBI" id="CHEBI:58702"/>
    </ligand>
</feature>
<feature type="domain" description="Enolpyruvate transferase" evidence="9">
    <location>
        <begin position="15"/>
        <end position="439"/>
    </location>
</feature>
<dbReference type="InterPro" id="IPR001986">
    <property type="entry name" value="Enolpyruvate_Tfrase_dom"/>
</dbReference>
<dbReference type="PROSITE" id="PS00104">
    <property type="entry name" value="EPSP_SYNTHASE_1"/>
    <property type="match status" value="1"/>
</dbReference>
<evidence type="ECO:0000313" key="11">
    <source>
        <dbReference type="Proteomes" id="UP000437709"/>
    </source>
</evidence>
<dbReference type="OrthoDB" id="9809920at2"/>
<comment type="pathway">
    <text evidence="1 8">Metabolic intermediate biosynthesis; chorismate biosynthesis; chorismate from D-erythrose 4-phosphate and phosphoenolpyruvate: step 6/7.</text>
</comment>
<protein>
    <recommendedName>
        <fullName evidence="8">3-phosphoshikimate 1-carboxyvinyltransferase</fullName>
        <ecNumber evidence="8">2.5.1.19</ecNumber>
    </recommendedName>
    <alternativeName>
        <fullName evidence="8">5-enolpyruvylshikimate-3-phosphate synthase</fullName>
        <shortName evidence="8">EPSP synthase</shortName>
        <shortName evidence="8">EPSPS</shortName>
    </alternativeName>
</protein>
<dbReference type="GO" id="GO:0008652">
    <property type="term" value="P:amino acid biosynthetic process"/>
    <property type="evidence" value="ECO:0007669"/>
    <property type="project" value="UniProtKB-KW"/>
</dbReference>
<dbReference type="GO" id="GO:0005737">
    <property type="term" value="C:cytoplasm"/>
    <property type="evidence" value="ECO:0007669"/>
    <property type="project" value="UniProtKB-SubCell"/>
</dbReference>
<gene>
    <name evidence="8 10" type="primary">aroA</name>
    <name evidence="10" type="ORF">GB881_15800</name>
</gene>
<evidence type="ECO:0000256" key="3">
    <source>
        <dbReference type="ARBA" id="ARBA00022490"/>
    </source>
</evidence>
<keyword evidence="6 8" id="KW-0057">Aromatic amino acid biosynthesis</keyword>
<dbReference type="InterPro" id="IPR023193">
    <property type="entry name" value="EPSP_synthase_CS"/>
</dbReference>
<comment type="subcellular location">
    <subcellularLocation>
        <location evidence="8">Cytoplasm</location>
    </subcellularLocation>
</comment>
<dbReference type="NCBIfam" id="TIGR01356">
    <property type="entry name" value="aroA"/>
    <property type="match status" value="1"/>
</dbReference>
<evidence type="ECO:0000256" key="7">
    <source>
        <dbReference type="ARBA" id="ARBA00044633"/>
    </source>
</evidence>
<dbReference type="PANTHER" id="PTHR21090">
    <property type="entry name" value="AROM/DEHYDROQUINATE SYNTHASE"/>
    <property type="match status" value="1"/>
</dbReference>
<comment type="similarity">
    <text evidence="2 8">Belongs to the EPSP synthase family.</text>
</comment>
<comment type="caution">
    <text evidence="8">Lacks conserved residue(s) required for the propagation of feature annotation.</text>
</comment>
<name>A0A6N7EJB5_9MICO</name>
<dbReference type="Proteomes" id="UP000437709">
    <property type="component" value="Unassembled WGS sequence"/>
</dbReference>
<feature type="binding site" evidence="8">
    <location>
        <position position="367"/>
    </location>
    <ligand>
        <name>phosphoenolpyruvate</name>
        <dbReference type="ChEBI" id="CHEBI:58702"/>
    </ligand>
</feature>
<feature type="binding site" evidence="8">
    <location>
        <position position="433"/>
    </location>
    <ligand>
        <name>phosphoenolpyruvate</name>
        <dbReference type="ChEBI" id="CHEBI:58702"/>
    </ligand>
</feature>
<evidence type="ECO:0000256" key="4">
    <source>
        <dbReference type="ARBA" id="ARBA00022605"/>
    </source>
</evidence>
<dbReference type="GO" id="GO:0003866">
    <property type="term" value="F:3-phosphoshikimate 1-carboxyvinyltransferase activity"/>
    <property type="evidence" value="ECO:0007669"/>
    <property type="project" value="UniProtKB-UniRule"/>
</dbReference>
<evidence type="ECO:0000256" key="1">
    <source>
        <dbReference type="ARBA" id="ARBA00004811"/>
    </source>
</evidence>
<dbReference type="RefSeq" id="WP_152196359.1">
    <property type="nucleotide sequence ID" value="NZ_VUKD01000005.1"/>
</dbReference>
<feature type="binding site" evidence="8">
    <location>
        <position position="178"/>
    </location>
    <ligand>
        <name>phosphoenolpyruvate</name>
        <dbReference type="ChEBI" id="CHEBI:58702"/>
    </ligand>
</feature>
<reference evidence="10 11" key="1">
    <citation type="submission" date="2019-10" db="EMBL/GenBank/DDBJ databases">
        <title>Georgenia wutianyii sp. nov. and Georgenia yuyongxinii sp. nov. isolated from plateau pika (Ochotona curzoniae) in the Qinghai-Tibet plateau of China.</title>
        <authorList>
            <person name="Tian Z."/>
        </authorList>
    </citation>
    <scope>NUCLEOTIDE SEQUENCE [LARGE SCALE GENOMIC DNA]</scope>
    <source>
        <strain evidence="10 11">JCM 19765</strain>
    </source>
</reference>
<feature type="binding site" evidence="8">
    <location>
        <position position="126"/>
    </location>
    <ligand>
        <name>phosphoenolpyruvate</name>
        <dbReference type="ChEBI" id="CHEBI:58702"/>
    </ligand>
</feature>
<comment type="function">
    <text evidence="8">Catalyzes the transfer of the enolpyruvyl moiety of phosphoenolpyruvate (PEP) to the 5-hydroxyl of shikimate-3-phosphate (S3P) to produce enolpyruvyl shikimate-3-phosphate and inorganic phosphate.</text>
</comment>
<dbReference type="InterPro" id="IPR036968">
    <property type="entry name" value="Enolpyruvate_Tfrase_sf"/>
</dbReference>
<keyword evidence="4 8" id="KW-0028">Amino-acid biosynthesis</keyword>
<dbReference type="SUPFAM" id="SSF55205">
    <property type="entry name" value="EPT/RTPC-like"/>
    <property type="match status" value="1"/>
</dbReference>
<keyword evidence="3 8" id="KW-0963">Cytoplasm</keyword>
<dbReference type="EMBL" id="WHPC01000083">
    <property type="protein sequence ID" value="MPV38482.1"/>
    <property type="molecule type" value="Genomic_DNA"/>
</dbReference>
<keyword evidence="5 8" id="KW-0808">Transferase</keyword>
<evidence type="ECO:0000256" key="2">
    <source>
        <dbReference type="ARBA" id="ARBA00009948"/>
    </source>
</evidence>
<dbReference type="InterPro" id="IPR006264">
    <property type="entry name" value="EPSP_synthase"/>
</dbReference>
<sequence>MTRAEDPWSAPVAAGPLDAVVDVPGSKSLTNRYLLLAALAQTPTELVAPLHSRDADLMVGALRALGTQVEATGADGADLRVTARPLRGPATVDCGLAGTVMRFVPALAVLADGEVRLDGDERARERPMAPVVQGLRDLGAAIEAAEGPGGAAVLPLTVHGTGSLPGGSVDVDASGSSQFVSALLLAAPAYDLGVDLRHTGATLPSLPHIDMTVAVLRERGVTVEELDADGGPAGGQTGTAPTRWRVHPGPVAGGTVVVEPDLSNAGPFLAAALAAGGTVRVPRWPATTTQGGDALRDLLARMGAGVVLGDDGVLAVTGPADGAILGLDADLHEVGELAPTIAALCALAETPSRLRGIAHLRGHETDRLAALVAEITRLGGRARETDDGIEIDPAPLHGGIVQTYADHRMATFATILGLRVPGVQVVDIATTAKTVPDFPVMWEAMVAQRVRAD</sequence>
<comment type="catalytic activity">
    <reaction evidence="7">
        <text>3-phosphoshikimate + phosphoenolpyruvate = 5-O-(1-carboxyvinyl)-3-phosphoshikimate + phosphate</text>
        <dbReference type="Rhea" id="RHEA:21256"/>
        <dbReference type="ChEBI" id="CHEBI:43474"/>
        <dbReference type="ChEBI" id="CHEBI:57701"/>
        <dbReference type="ChEBI" id="CHEBI:58702"/>
        <dbReference type="ChEBI" id="CHEBI:145989"/>
        <dbReference type="EC" id="2.5.1.19"/>
    </reaction>
    <physiologicalReaction direction="left-to-right" evidence="7">
        <dbReference type="Rhea" id="RHEA:21257"/>
    </physiologicalReaction>
</comment>